<name>A0ABD3H1Z4_9MARC</name>
<dbReference type="Gene3D" id="1.25.10.10">
    <property type="entry name" value="Leucine-rich Repeat Variant"/>
    <property type="match status" value="1"/>
</dbReference>
<evidence type="ECO:0000313" key="2">
    <source>
        <dbReference type="Proteomes" id="UP001633002"/>
    </source>
</evidence>
<organism evidence="1 2">
    <name type="scientific">Riccia sorocarpa</name>
    <dbReference type="NCBI Taxonomy" id="122646"/>
    <lineage>
        <taxon>Eukaryota</taxon>
        <taxon>Viridiplantae</taxon>
        <taxon>Streptophyta</taxon>
        <taxon>Embryophyta</taxon>
        <taxon>Marchantiophyta</taxon>
        <taxon>Marchantiopsida</taxon>
        <taxon>Marchantiidae</taxon>
        <taxon>Marchantiales</taxon>
        <taxon>Ricciaceae</taxon>
        <taxon>Riccia</taxon>
    </lineage>
</organism>
<dbReference type="SUPFAM" id="SSF48371">
    <property type="entry name" value="ARM repeat"/>
    <property type="match status" value="1"/>
</dbReference>
<dbReference type="InterPro" id="IPR011989">
    <property type="entry name" value="ARM-like"/>
</dbReference>
<dbReference type="PANTHER" id="PTHR14873">
    <property type="entry name" value="OS06G0694100 PROTEIN"/>
    <property type="match status" value="1"/>
</dbReference>
<proteinExistence type="predicted"/>
<dbReference type="InterPro" id="IPR016024">
    <property type="entry name" value="ARM-type_fold"/>
</dbReference>
<accession>A0ABD3H1Z4</accession>
<dbReference type="AlphaFoldDB" id="A0ABD3H1Z4"/>
<reference evidence="1 2" key="1">
    <citation type="submission" date="2024-09" db="EMBL/GenBank/DDBJ databases">
        <title>Chromosome-scale assembly of Riccia sorocarpa.</title>
        <authorList>
            <person name="Paukszto L."/>
        </authorList>
    </citation>
    <scope>NUCLEOTIDE SEQUENCE [LARGE SCALE GENOMIC DNA]</scope>
    <source>
        <strain evidence="1">LP-2024</strain>
        <tissue evidence="1">Aerial parts of the thallus</tissue>
    </source>
</reference>
<dbReference type="EMBL" id="JBJQOH010000006">
    <property type="protein sequence ID" value="KAL3684325.1"/>
    <property type="molecule type" value="Genomic_DNA"/>
</dbReference>
<protein>
    <submittedName>
        <fullName evidence="1">Uncharacterized protein</fullName>
    </submittedName>
</protein>
<dbReference type="PANTHER" id="PTHR14873:SF1">
    <property type="entry name" value="OS06G0694100 PROTEIN"/>
    <property type="match status" value="1"/>
</dbReference>
<gene>
    <name evidence="1" type="ORF">R1sor_002347</name>
</gene>
<evidence type="ECO:0000313" key="1">
    <source>
        <dbReference type="EMBL" id="KAL3684325.1"/>
    </source>
</evidence>
<dbReference type="Proteomes" id="UP001633002">
    <property type="component" value="Unassembled WGS sequence"/>
</dbReference>
<sequence length="761" mass="84045">MEGEEVFSPPKADPLQRESVFGSEGFKAPRWRTRLTAIEFAVQHCVTNDQLSSPEKTLDYKFCERVLRGLLYDLALQDSQWQVRKAAVESAVTVLLSSKDSLSPSSFAENILGILATCLDPQPDVQETASQCILQQLVPSSSREVQVAVSSLCDRFIRLAVQVDDLQRQEAKLSRRPRREFVGLDNIPGGEVLLAGMTAATCLQLLPLPASDVTLPQPAEVDMVPLLFLVVAIALEDAQKRENRILAESLTRFLRCMGLGVYRRSLLSMLNPRSAFYLPDTSLLKTYQTAGRLDEETADVLRESKVGPALKALAISLDPSGVEDLANHLTATGISYSNVDLCEEGFIVLQQVLEMTHVPSVLTTTLKDETAEKESQNFLGLTYPLLSISKSVLDSNMSVSSKAPFGNELVEGLILCCATFAGGDAEDSSAVLWTTKEHRELAKSLIISLHTFSVAYHAPGSKEVSTEEHSFSECSCSLMAHHLPSLLPRLKQVIKGEAGPSGEGVSDASSSLSSSIVAAHQMEWCLRQLGRQNLASHVSLIMPCVLTAMDHFSREVKGYGMRSLLHVVQNSSAAEFQWNKDVVLDAVCRNLIGSEELWPVAVKLAVTTVTSYEGNNLRSSWYREIFSRMLEELDRQRDVQARRVVWLQEITPQLEAMGLVLVVHFSKLLPLLYHWLHAPDDTTCLLVLARLRTLIISTWPRVPAHMKRLTVEVVQTYYEASSRKAAVDVQTAAVDVLQLLKLCGGQDVAEALKDQKEKCTK</sequence>
<comment type="caution">
    <text evidence="1">The sequence shown here is derived from an EMBL/GenBank/DDBJ whole genome shotgun (WGS) entry which is preliminary data.</text>
</comment>
<keyword evidence="2" id="KW-1185">Reference proteome</keyword>